<dbReference type="AlphaFoldDB" id="A0AAN9TQ55"/>
<dbReference type="Proteomes" id="UP001367676">
    <property type="component" value="Unassembled WGS sequence"/>
</dbReference>
<name>A0AAN9TQ55_9HEMI</name>
<feature type="compositionally biased region" description="Basic and acidic residues" evidence="9">
    <location>
        <begin position="359"/>
        <end position="370"/>
    </location>
</feature>
<feature type="compositionally biased region" description="Basic and acidic residues" evidence="9">
    <location>
        <begin position="76"/>
        <end position="86"/>
    </location>
</feature>
<evidence type="ECO:0000313" key="10">
    <source>
        <dbReference type="EMBL" id="KAK7602083.1"/>
    </source>
</evidence>
<comment type="similarity">
    <text evidence="2">Belongs to the NAF1 family.</text>
</comment>
<dbReference type="GO" id="GO:0003723">
    <property type="term" value="F:RNA binding"/>
    <property type="evidence" value="ECO:0007669"/>
    <property type="project" value="UniProtKB-KW"/>
</dbReference>
<feature type="region of interest" description="Disordered" evidence="9">
    <location>
        <begin position="557"/>
        <end position="577"/>
    </location>
</feature>
<evidence type="ECO:0000256" key="9">
    <source>
        <dbReference type="SAM" id="MobiDB-lite"/>
    </source>
</evidence>
<dbReference type="InterPro" id="IPR038664">
    <property type="entry name" value="Gar1/Naf1_Cbf5-bd_sf"/>
</dbReference>
<keyword evidence="4" id="KW-0690">Ribosome biogenesis</keyword>
<feature type="region of interest" description="Disordered" evidence="9">
    <location>
        <begin position="37"/>
        <end position="92"/>
    </location>
</feature>
<feature type="region of interest" description="Disordered" evidence="9">
    <location>
        <begin position="316"/>
        <end position="383"/>
    </location>
</feature>
<keyword evidence="8" id="KW-0539">Nucleus</keyword>
<dbReference type="InterPro" id="IPR009000">
    <property type="entry name" value="Transl_B-barrel_sf"/>
</dbReference>
<protein>
    <recommendedName>
        <fullName evidence="3">H/ACA ribonucleoprotein complex non-core subunit NAF1</fullName>
    </recommendedName>
</protein>
<keyword evidence="7" id="KW-0694">RNA-binding</keyword>
<dbReference type="EMBL" id="JBBCAQ010000010">
    <property type="protein sequence ID" value="KAK7602083.1"/>
    <property type="molecule type" value="Genomic_DNA"/>
</dbReference>
<evidence type="ECO:0000256" key="1">
    <source>
        <dbReference type="ARBA" id="ARBA00004123"/>
    </source>
</evidence>
<reference evidence="10 11" key="1">
    <citation type="submission" date="2024-03" db="EMBL/GenBank/DDBJ databases">
        <title>Adaptation during the transition from Ophiocordyceps entomopathogen to insect associate is accompanied by gene loss and intensified selection.</title>
        <authorList>
            <person name="Ward C.M."/>
            <person name="Onetto C.A."/>
            <person name="Borneman A.R."/>
        </authorList>
    </citation>
    <scope>NUCLEOTIDE SEQUENCE [LARGE SCALE GENOMIC DNA]</scope>
    <source>
        <strain evidence="10">AWRI1</strain>
        <tissue evidence="10">Single Adult Female</tissue>
    </source>
</reference>
<organism evidence="10 11">
    <name type="scientific">Parthenolecanium corni</name>
    <dbReference type="NCBI Taxonomy" id="536013"/>
    <lineage>
        <taxon>Eukaryota</taxon>
        <taxon>Metazoa</taxon>
        <taxon>Ecdysozoa</taxon>
        <taxon>Arthropoda</taxon>
        <taxon>Hexapoda</taxon>
        <taxon>Insecta</taxon>
        <taxon>Pterygota</taxon>
        <taxon>Neoptera</taxon>
        <taxon>Paraneoptera</taxon>
        <taxon>Hemiptera</taxon>
        <taxon>Sternorrhyncha</taxon>
        <taxon>Coccoidea</taxon>
        <taxon>Coccidae</taxon>
        <taxon>Parthenolecanium</taxon>
    </lineage>
</organism>
<dbReference type="Gene3D" id="2.40.10.230">
    <property type="entry name" value="Probable tRNA pseudouridine synthase domain"/>
    <property type="match status" value="1"/>
</dbReference>
<feature type="compositionally biased region" description="Low complexity" evidence="9">
    <location>
        <begin position="131"/>
        <end position="147"/>
    </location>
</feature>
<dbReference type="GO" id="GO:0000493">
    <property type="term" value="P:box H/ACA snoRNP assembly"/>
    <property type="evidence" value="ECO:0007669"/>
    <property type="project" value="InterPro"/>
</dbReference>
<dbReference type="GO" id="GO:0001522">
    <property type="term" value="P:pseudouridine synthesis"/>
    <property type="evidence" value="ECO:0007669"/>
    <property type="project" value="InterPro"/>
</dbReference>
<dbReference type="InterPro" id="IPR040309">
    <property type="entry name" value="Naf1"/>
</dbReference>
<evidence type="ECO:0000256" key="3">
    <source>
        <dbReference type="ARBA" id="ARBA00021438"/>
    </source>
</evidence>
<proteinExistence type="inferred from homology"/>
<dbReference type="PANTHER" id="PTHR31633:SF1">
    <property type="entry name" value="H_ACA RIBONUCLEOPROTEIN COMPLEX NON-CORE SUBUNIT NAF1"/>
    <property type="match status" value="1"/>
</dbReference>
<feature type="compositionally biased region" description="Polar residues" evidence="9">
    <location>
        <begin position="691"/>
        <end position="706"/>
    </location>
</feature>
<dbReference type="GO" id="GO:0005634">
    <property type="term" value="C:nucleus"/>
    <property type="evidence" value="ECO:0007669"/>
    <property type="project" value="UniProtKB-SubCell"/>
</dbReference>
<dbReference type="Pfam" id="PF04410">
    <property type="entry name" value="Gar1"/>
    <property type="match status" value="1"/>
</dbReference>
<evidence type="ECO:0000256" key="4">
    <source>
        <dbReference type="ARBA" id="ARBA00022517"/>
    </source>
</evidence>
<feature type="region of interest" description="Disordered" evidence="9">
    <location>
        <begin position="645"/>
        <end position="706"/>
    </location>
</feature>
<feature type="region of interest" description="Disordered" evidence="9">
    <location>
        <begin position="131"/>
        <end position="183"/>
    </location>
</feature>
<comment type="subcellular location">
    <subcellularLocation>
        <location evidence="1">Nucleus</location>
    </subcellularLocation>
</comment>
<accession>A0AAN9TQ55</accession>
<feature type="compositionally biased region" description="Pro residues" evidence="9">
    <location>
        <begin position="645"/>
        <end position="664"/>
    </location>
</feature>
<evidence type="ECO:0000256" key="6">
    <source>
        <dbReference type="ARBA" id="ARBA00022553"/>
    </source>
</evidence>
<feature type="compositionally biased region" description="Low complexity" evidence="9">
    <location>
        <begin position="560"/>
        <end position="573"/>
    </location>
</feature>
<keyword evidence="11" id="KW-1185">Reference proteome</keyword>
<evidence type="ECO:0000256" key="7">
    <source>
        <dbReference type="ARBA" id="ARBA00022884"/>
    </source>
</evidence>
<dbReference type="GO" id="GO:0006364">
    <property type="term" value="P:rRNA processing"/>
    <property type="evidence" value="ECO:0007669"/>
    <property type="project" value="UniProtKB-KW"/>
</dbReference>
<evidence type="ECO:0000256" key="5">
    <source>
        <dbReference type="ARBA" id="ARBA00022552"/>
    </source>
</evidence>
<dbReference type="GO" id="GO:0043489">
    <property type="term" value="P:RNA stabilization"/>
    <property type="evidence" value="ECO:0007669"/>
    <property type="project" value="UniProtKB-ARBA"/>
</dbReference>
<evidence type="ECO:0000256" key="8">
    <source>
        <dbReference type="ARBA" id="ARBA00023242"/>
    </source>
</evidence>
<comment type="caution">
    <text evidence="10">The sequence shown here is derived from an EMBL/GenBank/DDBJ whole genome shotgun (WGS) entry which is preliminary data.</text>
</comment>
<dbReference type="SUPFAM" id="SSF50447">
    <property type="entry name" value="Translation proteins"/>
    <property type="match status" value="1"/>
</dbReference>
<evidence type="ECO:0000313" key="11">
    <source>
        <dbReference type="Proteomes" id="UP001367676"/>
    </source>
</evidence>
<dbReference type="FunFam" id="2.40.10.230:FF:000002">
    <property type="entry name" value="H/ACA ribonucleoprotein complex non-core subunit NAF1"/>
    <property type="match status" value="1"/>
</dbReference>
<keyword evidence="5" id="KW-0698">rRNA processing</keyword>
<dbReference type="PANTHER" id="PTHR31633">
    <property type="entry name" value="H/ACA RIBONUCLEOPROTEIN COMPLEX NON-CORE SUBUNIT NAF1"/>
    <property type="match status" value="1"/>
</dbReference>
<feature type="compositionally biased region" description="Polar residues" evidence="9">
    <location>
        <begin position="671"/>
        <end position="683"/>
    </location>
</feature>
<keyword evidence="6" id="KW-0597">Phosphoprotein</keyword>
<sequence length="706" mass="77237">MAEAESNNIDLSLNADTMLEVSVHDLEHNTELVVLPKGRDDSKNDNLGTDDSENATKVINRRSADETCGGEADATCDDKKSSETKTDSGGVNFNARSIKEKYGSNTYVVSGDDYDRNAQSITIYRGEVIDVSDNSDSSDSDTSSTVSDDNDDSDNVSVRSSSDKSESEDKQTNNVTRTKGELTLHDLPPIEDLKISVDENKCKPIGSVLNIVDEMVVIQSFPNTPPLDIDTVLFLDRGQRALGKIFDVFGPVQEPFYSVRFNSREHVLEKDIRREQVVYCAPQTEYTSYIPVSQLLKEKGSDASWTHNNEPPVTCLDFSDDEAEARHKRPKVNTGSKRDAPSDNDLFVKKMNQKNLELTAKRKKEDEAKQKRGSVLRKAMTCHRSQPGESVLSVASHSFAPFSKSRNFSNSSNGDQTCSSSFFHHPAASAVLVNTHTSSPSKFESGPAPRSMNYLRNAAAATAAAVSYTPAPLPPPLNYTFPSPQHFICSPPRQLPNQPQPPSTAAAAAAAATQNYLAMYHHQRTSTVPTVPTTALSMVPSPFSHFTAATMPSMPTFVTQPQPQSHQAQPQQQTALHPAMPPSFNAAVPPPPPPFANFNPLPTPPLSTSLPQPNFFATRTDTSGPSIHHQASFIPLSMRPAVPPTFHPQFVLPPPPPPPPPPVTLPHTQPAQQQHQRDVSTASRMLDRRIQPQSSHQTTNTFYPNS</sequence>
<dbReference type="InterPro" id="IPR007504">
    <property type="entry name" value="H/ACA_rnp_Gar1/Naf1"/>
</dbReference>
<dbReference type="GO" id="GO:0005732">
    <property type="term" value="C:sno(s)RNA-containing ribonucleoprotein complex"/>
    <property type="evidence" value="ECO:0007669"/>
    <property type="project" value="InterPro"/>
</dbReference>
<evidence type="ECO:0000256" key="2">
    <source>
        <dbReference type="ARBA" id="ARBA00009801"/>
    </source>
</evidence>
<dbReference type="PRINTS" id="PR01217">
    <property type="entry name" value="PRICHEXTENSN"/>
</dbReference>
<gene>
    <name evidence="10" type="ORF">V9T40_009524</name>
</gene>
<feature type="compositionally biased region" description="Basic and acidic residues" evidence="9">
    <location>
        <begin position="161"/>
        <end position="171"/>
    </location>
</feature>